<dbReference type="AlphaFoldDB" id="D5GH99"/>
<feature type="region of interest" description="Disordered" evidence="1">
    <location>
        <begin position="167"/>
        <end position="194"/>
    </location>
</feature>
<dbReference type="InterPro" id="IPR027842">
    <property type="entry name" value="HAM1-like_C"/>
</dbReference>
<feature type="region of interest" description="Disordered" evidence="1">
    <location>
        <begin position="206"/>
        <end position="261"/>
    </location>
</feature>
<dbReference type="OMA" id="NTWHEAP"/>
<evidence type="ECO:0000256" key="1">
    <source>
        <dbReference type="SAM" id="MobiDB-lite"/>
    </source>
</evidence>
<dbReference type="HOGENOM" id="CLU_007183_1_0_1"/>
<dbReference type="Proteomes" id="UP000006911">
    <property type="component" value="Unassembled WGS sequence"/>
</dbReference>
<accession>D5GH99</accession>
<feature type="region of interest" description="Disordered" evidence="1">
    <location>
        <begin position="791"/>
        <end position="894"/>
    </location>
</feature>
<dbReference type="STRING" id="656061.D5GH99"/>
<evidence type="ECO:0000259" key="3">
    <source>
        <dbReference type="Pfam" id="PF19343"/>
    </source>
</evidence>
<keyword evidence="5" id="KW-1185">Reference proteome</keyword>
<dbReference type="PANTHER" id="PTHR31138">
    <property type="entry name" value="CHROMOSOME 19, WHOLE GENOME SHOTGUN SEQUENCE"/>
    <property type="match status" value="1"/>
</dbReference>
<dbReference type="PANTHER" id="PTHR31138:SF1">
    <property type="entry name" value="PDZ DOMAIN-CONTAINING PROTEIN"/>
    <property type="match status" value="1"/>
</dbReference>
<dbReference type="RefSeq" id="XP_002839660.1">
    <property type="nucleotide sequence ID" value="XM_002839614.1"/>
</dbReference>
<evidence type="ECO:0000313" key="5">
    <source>
        <dbReference type="Proteomes" id="UP000006911"/>
    </source>
</evidence>
<feature type="compositionally biased region" description="Polar residues" evidence="1">
    <location>
        <begin position="885"/>
        <end position="894"/>
    </location>
</feature>
<feature type="domain" description="HAM1-like N-terminal" evidence="3">
    <location>
        <begin position="3"/>
        <end position="628"/>
    </location>
</feature>
<sequence length="894" mass="101252">MDSRVNRPVDPKQRERDVENKLRLYGIYTAFQNGRLPSNNQIDVALSSLTNHSKLRSPNENLSAEGKIILEDFRTTVEEAKRLVLVKNHDQVFQEFIWNTTQLGVKGGPQTSTPGVPVSKETANRDVEQAQAGFRTLGQLITTNGEFRKLLNDAVVLLRDIAGDAATKTASRISPTEDQLRQMDNPAPDHQWVDAPNLSRENFKSQVRSQFNQNKPVPRGEAVGSATQATDPHGSRDTRDATARTAHDERKNRDAGGLDASSGIRAGAEELRQKAQDNVPEGQKQRVPEHMERASNYMQNKMPQERREQVIFRLKKMVVEIQSHQDYQQAIDTLLGLAETYTGHTKGIASNSTGTVKDAHQDTHLQSSEKSLRVILERFANYTSIEDLIDSINDIYRDANNDPELKGWFGDVNNYIRTCLKEEGYIMRHESTEQYDRLYDHGNFLLRNRYRDHTDRVANELRFLADQFAADPENQRFRQATQKLFTDLGNDENGKPVFKKHLVKDITQIIIPELIENIRYIPFPRIEYSDPMIDAVVENLIIESDNLMPNVLEIGNDNYFRFGRKTVSSKHSHAAMVSASQIQCDIRDVSYYIKKKQGFPSITDTGVADIFLGGDGFNFRLQLATPSKLDRARFFKVERVDVNINTLKIKLKKSNHKIFFALFKPVLMGIVKPAITKILEKQIRDSFGRLDQLAYAIYQEEQKIERDIKKNPDPTHVQNIYSRYYQAARRELANRKQKAEAKVADKHANVAVTQDDSMFKNISLPGGISTKATEYRDLSKRGDRWCSEVFTIGSASPTPNLPEPQQITRKSPHAHRRTTRGRETTSDGGASRDSGYHANDYHGYGTGTGNTGFSDKLADGQPDSVGNRKTGEYSLNRPLDENYATGHSRTTPVV</sequence>
<dbReference type="Pfam" id="PF19343">
    <property type="entry name" value="HAM1_N"/>
    <property type="match status" value="1"/>
</dbReference>
<feature type="compositionally biased region" description="Polar residues" evidence="1">
    <location>
        <begin position="168"/>
        <end position="177"/>
    </location>
</feature>
<dbReference type="eggNOG" id="ENOG502QYDH">
    <property type="taxonomic scope" value="Eukaryota"/>
</dbReference>
<evidence type="ECO:0000313" key="4">
    <source>
        <dbReference type="EMBL" id="CAZ83851.1"/>
    </source>
</evidence>
<reference evidence="4 5" key="1">
    <citation type="journal article" date="2010" name="Nature">
        <title>Perigord black truffle genome uncovers evolutionary origins and mechanisms of symbiosis.</title>
        <authorList>
            <person name="Martin F."/>
            <person name="Kohler A."/>
            <person name="Murat C."/>
            <person name="Balestrini R."/>
            <person name="Coutinho P.M."/>
            <person name="Jaillon O."/>
            <person name="Montanini B."/>
            <person name="Morin E."/>
            <person name="Noel B."/>
            <person name="Percudani R."/>
            <person name="Porcel B."/>
            <person name="Rubini A."/>
            <person name="Amicucci A."/>
            <person name="Amselem J."/>
            <person name="Anthouard V."/>
            <person name="Arcioni S."/>
            <person name="Artiguenave F."/>
            <person name="Aury J.M."/>
            <person name="Ballario P."/>
            <person name="Bolchi A."/>
            <person name="Brenna A."/>
            <person name="Brun A."/>
            <person name="Buee M."/>
            <person name="Cantarel B."/>
            <person name="Chevalier G."/>
            <person name="Couloux A."/>
            <person name="Da Silva C."/>
            <person name="Denoeud F."/>
            <person name="Duplessis S."/>
            <person name="Ghignone S."/>
            <person name="Hilselberger B."/>
            <person name="Iotti M."/>
            <person name="Marcais B."/>
            <person name="Mello A."/>
            <person name="Miranda M."/>
            <person name="Pacioni G."/>
            <person name="Quesneville H."/>
            <person name="Riccioni C."/>
            <person name="Ruotolo R."/>
            <person name="Splivallo R."/>
            <person name="Stocchi V."/>
            <person name="Tisserant E."/>
            <person name="Viscomi A.R."/>
            <person name="Zambonelli A."/>
            <person name="Zampieri E."/>
            <person name="Henrissat B."/>
            <person name="Lebrun M.H."/>
            <person name="Paolocci F."/>
            <person name="Bonfante P."/>
            <person name="Ottonello S."/>
            <person name="Wincker P."/>
        </authorList>
    </citation>
    <scope>NUCLEOTIDE SEQUENCE [LARGE SCALE GENOMIC DNA]</scope>
    <source>
        <strain evidence="4 5">Mel28</strain>
    </source>
</reference>
<feature type="compositionally biased region" description="Basic and acidic residues" evidence="1">
    <location>
        <begin position="233"/>
        <end position="256"/>
    </location>
</feature>
<gene>
    <name evidence="4" type="ORF">GSTUM_00007713001</name>
</gene>
<dbReference type="Pfam" id="PF14613">
    <property type="entry name" value="HAM1_C"/>
    <property type="match status" value="1"/>
</dbReference>
<protein>
    <submittedName>
        <fullName evidence="4">(Perigord truffle) hypothetical protein</fullName>
    </submittedName>
</protein>
<feature type="compositionally biased region" description="Polar residues" evidence="1">
    <location>
        <begin position="793"/>
        <end position="809"/>
    </location>
</feature>
<feature type="domain" description="HAM1-like C-terminal" evidence="2">
    <location>
        <begin position="642"/>
        <end position="802"/>
    </location>
</feature>
<dbReference type="EMBL" id="FN430308">
    <property type="protein sequence ID" value="CAZ83851.1"/>
    <property type="molecule type" value="Genomic_DNA"/>
</dbReference>
<dbReference type="InParanoid" id="D5GH99"/>
<dbReference type="Gene3D" id="3.15.10.10">
    <property type="entry name" value="Bactericidal permeability-increasing protein, domain 1"/>
    <property type="match status" value="1"/>
</dbReference>
<dbReference type="KEGG" id="tml:GSTUM_00007713001"/>
<dbReference type="InterPro" id="IPR045967">
    <property type="entry name" value="HAM1-like_N"/>
</dbReference>
<dbReference type="GeneID" id="9182556"/>
<feature type="compositionally biased region" description="Basic residues" evidence="1">
    <location>
        <begin position="810"/>
        <end position="819"/>
    </location>
</feature>
<feature type="compositionally biased region" description="Polar residues" evidence="1">
    <location>
        <begin position="206"/>
        <end position="215"/>
    </location>
</feature>
<evidence type="ECO:0000259" key="2">
    <source>
        <dbReference type="Pfam" id="PF14613"/>
    </source>
</evidence>
<proteinExistence type="predicted"/>
<name>D5GH99_TUBMM</name>
<organism evidence="4 5">
    <name type="scientific">Tuber melanosporum (strain Mel28)</name>
    <name type="common">Perigord black truffle</name>
    <dbReference type="NCBI Taxonomy" id="656061"/>
    <lineage>
        <taxon>Eukaryota</taxon>
        <taxon>Fungi</taxon>
        <taxon>Dikarya</taxon>
        <taxon>Ascomycota</taxon>
        <taxon>Pezizomycotina</taxon>
        <taxon>Pezizomycetes</taxon>
        <taxon>Pezizales</taxon>
        <taxon>Tuberaceae</taxon>
        <taxon>Tuber</taxon>
    </lineage>
</organism>